<dbReference type="PANTHER" id="PTHR30511">
    <property type="entry name" value="ALANINE RACEMASE"/>
    <property type="match status" value="1"/>
</dbReference>
<dbReference type="GO" id="GO:0030632">
    <property type="term" value="P:D-alanine biosynthetic process"/>
    <property type="evidence" value="ECO:0007669"/>
    <property type="project" value="UniProtKB-UniRule"/>
</dbReference>
<evidence type="ECO:0000256" key="6">
    <source>
        <dbReference type="PIRSR" id="PIRSR600821-50"/>
    </source>
</evidence>
<proteinExistence type="inferred from homology"/>
<feature type="active site" description="Proton acceptor; specific for L-alanine" evidence="5">
    <location>
        <position position="275"/>
    </location>
</feature>
<feature type="modified residue" description="N6-(pyridoxal phosphate)lysine" evidence="5 6">
    <location>
        <position position="42"/>
    </location>
</feature>
<dbReference type="PANTHER" id="PTHR30511:SF0">
    <property type="entry name" value="ALANINE RACEMASE, CATABOLIC-RELATED"/>
    <property type="match status" value="1"/>
</dbReference>
<evidence type="ECO:0000256" key="2">
    <source>
        <dbReference type="ARBA" id="ARBA00001933"/>
    </source>
</evidence>
<dbReference type="NCBIfam" id="TIGR00492">
    <property type="entry name" value="alr"/>
    <property type="match status" value="1"/>
</dbReference>
<feature type="active site" description="Proton acceptor; specific for D-alanine" evidence="5">
    <location>
        <position position="42"/>
    </location>
</feature>
<comment type="caution">
    <text evidence="9">The sequence shown here is derived from an EMBL/GenBank/DDBJ whole genome shotgun (WGS) entry which is preliminary data.</text>
</comment>
<dbReference type="PRINTS" id="PR00992">
    <property type="entry name" value="ALARACEMASE"/>
</dbReference>
<dbReference type="SUPFAM" id="SSF51419">
    <property type="entry name" value="PLP-binding barrel"/>
    <property type="match status" value="1"/>
</dbReference>
<keyword evidence="10" id="KW-1185">Reference proteome</keyword>
<dbReference type="SMART" id="SM01005">
    <property type="entry name" value="Ala_racemase_C"/>
    <property type="match status" value="1"/>
</dbReference>
<feature type="domain" description="Alanine racemase C-terminal" evidence="8">
    <location>
        <begin position="254"/>
        <end position="379"/>
    </location>
</feature>
<dbReference type="PROSITE" id="PS00395">
    <property type="entry name" value="ALANINE_RACEMASE"/>
    <property type="match status" value="1"/>
</dbReference>
<evidence type="ECO:0000259" key="8">
    <source>
        <dbReference type="SMART" id="SM01005"/>
    </source>
</evidence>
<organism evidence="9 10">
    <name type="scientific">Salipaludibacillus neizhouensis</name>
    <dbReference type="NCBI Taxonomy" id="885475"/>
    <lineage>
        <taxon>Bacteria</taxon>
        <taxon>Bacillati</taxon>
        <taxon>Bacillota</taxon>
        <taxon>Bacilli</taxon>
        <taxon>Bacillales</taxon>
        <taxon>Bacillaceae</taxon>
    </lineage>
</organism>
<dbReference type="FunFam" id="2.40.37.10:FF:000006">
    <property type="entry name" value="Alanine racemase"/>
    <property type="match status" value="1"/>
</dbReference>
<dbReference type="SUPFAM" id="SSF50621">
    <property type="entry name" value="Alanine racemase C-terminal domain-like"/>
    <property type="match status" value="1"/>
</dbReference>
<dbReference type="EC" id="5.1.1.1" evidence="5"/>
<protein>
    <recommendedName>
        <fullName evidence="5">Alanine racemase</fullName>
        <ecNumber evidence="5">5.1.1.1</ecNumber>
    </recommendedName>
</protein>
<dbReference type="GO" id="GO:0008784">
    <property type="term" value="F:alanine racemase activity"/>
    <property type="evidence" value="ECO:0007669"/>
    <property type="project" value="UniProtKB-UniRule"/>
</dbReference>
<dbReference type="InterPro" id="IPR001608">
    <property type="entry name" value="Ala_racemase_N"/>
</dbReference>
<keyword evidence="3 5" id="KW-0663">Pyridoxal phosphate</keyword>
<dbReference type="InterPro" id="IPR029066">
    <property type="entry name" value="PLP-binding_barrel"/>
</dbReference>
<dbReference type="AlphaFoldDB" id="A0A3A9K3P2"/>
<dbReference type="InterPro" id="IPR009006">
    <property type="entry name" value="Ala_racemase/Decarboxylase_C"/>
</dbReference>
<comment type="function">
    <text evidence="5">Catalyzes the interconversion of L-alanine and D-alanine. May also act on other amino acids.</text>
</comment>
<name>A0A3A9K3P2_9BACI</name>
<evidence type="ECO:0000313" key="9">
    <source>
        <dbReference type="EMBL" id="RKL65102.1"/>
    </source>
</evidence>
<dbReference type="HAMAP" id="MF_01201">
    <property type="entry name" value="Ala_racemase"/>
    <property type="match status" value="1"/>
</dbReference>
<dbReference type="GO" id="GO:0009252">
    <property type="term" value="P:peptidoglycan biosynthetic process"/>
    <property type="evidence" value="ECO:0007669"/>
    <property type="project" value="TreeGrafter"/>
</dbReference>
<comment type="cofactor">
    <cofactor evidence="2 5 6">
        <name>pyridoxal 5'-phosphate</name>
        <dbReference type="ChEBI" id="CHEBI:597326"/>
    </cofactor>
</comment>
<feature type="binding site" evidence="5 7">
    <location>
        <position position="322"/>
    </location>
    <ligand>
        <name>substrate</name>
    </ligand>
</feature>
<keyword evidence="4 5" id="KW-0413">Isomerase</keyword>
<dbReference type="Pfam" id="PF01168">
    <property type="entry name" value="Ala_racemase_N"/>
    <property type="match status" value="1"/>
</dbReference>
<dbReference type="InterPro" id="IPR011079">
    <property type="entry name" value="Ala_racemase_C"/>
</dbReference>
<dbReference type="Proteomes" id="UP000281498">
    <property type="component" value="Unassembled WGS sequence"/>
</dbReference>
<dbReference type="CDD" id="cd00430">
    <property type="entry name" value="PLPDE_III_AR"/>
    <property type="match status" value="1"/>
</dbReference>
<dbReference type="UniPathway" id="UPA00042">
    <property type="reaction ID" value="UER00497"/>
</dbReference>
<evidence type="ECO:0000256" key="3">
    <source>
        <dbReference type="ARBA" id="ARBA00022898"/>
    </source>
</evidence>
<evidence type="ECO:0000313" key="10">
    <source>
        <dbReference type="Proteomes" id="UP000281498"/>
    </source>
</evidence>
<dbReference type="GO" id="GO:0030170">
    <property type="term" value="F:pyridoxal phosphate binding"/>
    <property type="evidence" value="ECO:0007669"/>
    <property type="project" value="UniProtKB-UniRule"/>
</dbReference>
<dbReference type="InterPro" id="IPR020622">
    <property type="entry name" value="Ala_racemase_pyridoxalP-BS"/>
</dbReference>
<dbReference type="EMBL" id="PDOE01000022">
    <property type="protein sequence ID" value="RKL65102.1"/>
    <property type="molecule type" value="Genomic_DNA"/>
</dbReference>
<dbReference type="Gene3D" id="2.40.37.10">
    <property type="entry name" value="Lyase, Ornithine Decarboxylase, Chain A, domain 1"/>
    <property type="match status" value="1"/>
</dbReference>
<dbReference type="InterPro" id="IPR000821">
    <property type="entry name" value="Ala_racemase"/>
</dbReference>
<comment type="similarity">
    <text evidence="5">Belongs to the alanine racemase family.</text>
</comment>
<feature type="binding site" evidence="5 7">
    <location>
        <position position="142"/>
    </location>
    <ligand>
        <name>substrate</name>
    </ligand>
</feature>
<dbReference type="Pfam" id="PF00842">
    <property type="entry name" value="Ala_racemase_C"/>
    <property type="match status" value="1"/>
</dbReference>
<reference evidence="9 10" key="1">
    <citation type="submission" date="2017-10" db="EMBL/GenBank/DDBJ databases">
        <title>Bacillus sp. nov., a halophilic bacterium isolated from a Keqin Lake.</title>
        <authorList>
            <person name="Wang H."/>
        </authorList>
    </citation>
    <scope>NUCLEOTIDE SEQUENCE [LARGE SCALE GENOMIC DNA]</scope>
    <source>
        <strain evidence="9 10">KCTC 13187</strain>
    </source>
</reference>
<gene>
    <name evidence="9" type="primary">alr</name>
    <name evidence="9" type="ORF">CR203_22395</name>
</gene>
<dbReference type="FunFam" id="3.20.20.10:FF:000002">
    <property type="entry name" value="Alanine racemase"/>
    <property type="match status" value="1"/>
</dbReference>
<evidence type="ECO:0000256" key="1">
    <source>
        <dbReference type="ARBA" id="ARBA00000316"/>
    </source>
</evidence>
<comment type="pathway">
    <text evidence="5">Amino-acid biosynthesis; D-alanine biosynthesis; D-alanine from L-alanine: step 1/1.</text>
</comment>
<comment type="catalytic activity">
    <reaction evidence="1 5">
        <text>L-alanine = D-alanine</text>
        <dbReference type="Rhea" id="RHEA:20249"/>
        <dbReference type="ChEBI" id="CHEBI:57416"/>
        <dbReference type="ChEBI" id="CHEBI:57972"/>
        <dbReference type="EC" id="5.1.1.1"/>
    </reaction>
</comment>
<evidence type="ECO:0000256" key="7">
    <source>
        <dbReference type="PIRSR" id="PIRSR600821-52"/>
    </source>
</evidence>
<dbReference type="OrthoDB" id="9813814at2"/>
<accession>A0A3A9K3P2</accession>
<sequence length="392" mass="43817">MANLDSYYRDTWVEVDLNAISENVRHIKAELPEDVEVMAVVKANGYGHGAVDVAKEALSAGATYLGVAILDEAIALRQAGIDARVMVLGYVRPEDVSVALKYNITLTVFQADWIDKAITFLPSENDDSKVKCHIKMDSGMGRIGLRTREEADSIIQSLQSSDRFVVEGVFTHLATADEVETEYFEKQQRRFAEMITYFEESYGQEIPLKHCANSATALRFTDQCYNIVRLGIAMYGLAPSEEMKELIKVPLKEAFSLHSKLTHVKKLEKGEGVSYGVTYETIGEEWIATIPIGYADGWIRANQSGNVLVNGRRAKIVGRICMDQMMVVLEEPLPPGTKVTIIGKDHNDFISVTEVAKRLDTISYEIPCMISYRVPRVIKKNNVILNVNNRVV</sequence>
<dbReference type="RefSeq" id="WP_110939287.1">
    <property type="nucleotide sequence ID" value="NZ_NJAW01000037.1"/>
</dbReference>
<evidence type="ECO:0000256" key="4">
    <source>
        <dbReference type="ARBA" id="ARBA00023235"/>
    </source>
</evidence>
<dbReference type="Gene3D" id="3.20.20.10">
    <property type="entry name" value="Alanine racemase"/>
    <property type="match status" value="1"/>
</dbReference>
<dbReference type="GO" id="GO:0005829">
    <property type="term" value="C:cytosol"/>
    <property type="evidence" value="ECO:0007669"/>
    <property type="project" value="TreeGrafter"/>
</dbReference>
<evidence type="ECO:0000256" key="5">
    <source>
        <dbReference type="HAMAP-Rule" id="MF_01201"/>
    </source>
</evidence>